<keyword evidence="1" id="KW-0808">Transferase</keyword>
<evidence type="ECO:0000256" key="4">
    <source>
        <dbReference type="ARBA" id="ARBA00022840"/>
    </source>
</evidence>
<dbReference type="RefSeq" id="WP_346111833.1">
    <property type="nucleotide sequence ID" value="NZ_BAAAMU010000083.1"/>
</dbReference>
<dbReference type="EMBL" id="BAAAMU010000083">
    <property type="protein sequence ID" value="GAA1669419.1"/>
    <property type="molecule type" value="Genomic_DNA"/>
</dbReference>
<sequence length="230" mass="24000">MAVIHHTTLTPTKLELLTAWLPTRPWYRGGPAGPELAKGGGFRLDDPEGAVGIEFMVVNDISGGRATAYLVPLTYRGAPLDEAGHALIGTAEHGVLGRRWIYDGCHDPVLIAELTALVEGRAQPQDQNTTDAPAPHVTRSCTVTSTAAQASITTAQTPASGTTTEASASGTTDDAEGTVLPGPPGTILRLRRVLHAVPLPPEATGHVSGVWSKPDGTQGHGPFLTVHPHD</sequence>
<protein>
    <recommendedName>
        <fullName evidence="6">Maltokinase N-terminal cap domain-containing protein</fullName>
    </recommendedName>
</protein>
<accession>A0ABP4SC81</accession>
<feature type="compositionally biased region" description="Low complexity" evidence="5">
    <location>
        <begin position="145"/>
        <end position="172"/>
    </location>
</feature>
<evidence type="ECO:0000259" key="6">
    <source>
        <dbReference type="Pfam" id="PF18085"/>
    </source>
</evidence>
<keyword evidence="8" id="KW-1185">Reference proteome</keyword>
<dbReference type="Proteomes" id="UP001500064">
    <property type="component" value="Unassembled WGS sequence"/>
</dbReference>
<feature type="region of interest" description="Disordered" evidence="5">
    <location>
        <begin position="145"/>
        <end position="184"/>
    </location>
</feature>
<evidence type="ECO:0000313" key="8">
    <source>
        <dbReference type="Proteomes" id="UP001500064"/>
    </source>
</evidence>
<reference evidence="8" key="1">
    <citation type="journal article" date="2019" name="Int. J. Syst. Evol. Microbiol.">
        <title>The Global Catalogue of Microorganisms (GCM) 10K type strain sequencing project: providing services to taxonomists for standard genome sequencing and annotation.</title>
        <authorList>
            <consortium name="The Broad Institute Genomics Platform"/>
            <consortium name="The Broad Institute Genome Sequencing Center for Infectious Disease"/>
            <person name="Wu L."/>
            <person name="Ma J."/>
        </authorList>
    </citation>
    <scope>NUCLEOTIDE SEQUENCE [LARGE SCALE GENOMIC DNA]</scope>
    <source>
        <strain evidence="8">JCM 13929</strain>
    </source>
</reference>
<evidence type="ECO:0000256" key="5">
    <source>
        <dbReference type="SAM" id="MobiDB-lite"/>
    </source>
</evidence>
<gene>
    <name evidence="7" type="ORF">GCM10009733_078560</name>
</gene>
<organism evidence="7 8">
    <name type="scientific">Nonomuraea maheshkhaliensis</name>
    <dbReference type="NCBI Taxonomy" id="419590"/>
    <lineage>
        <taxon>Bacteria</taxon>
        <taxon>Bacillati</taxon>
        <taxon>Actinomycetota</taxon>
        <taxon>Actinomycetes</taxon>
        <taxon>Streptosporangiales</taxon>
        <taxon>Streptosporangiaceae</taxon>
        <taxon>Nonomuraea</taxon>
    </lineage>
</organism>
<proteinExistence type="predicted"/>
<dbReference type="InterPro" id="IPR040999">
    <property type="entry name" value="Mak_N_cap"/>
</dbReference>
<evidence type="ECO:0000256" key="1">
    <source>
        <dbReference type="ARBA" id="ARBA00022679"/>
    </source>
</evidence>
<evidence type="ECO:0000256" key="2">
    <source>
        <dbReference type="ARBA" id="ARBA00022741"/>
    </source>
</evidence>
<feature type="domain" description="Maltokinase N-terminal cap" evidence="6">
    <location>
        <begin position="20"/>
        <end position="107"/>
    </location>
</feature>
<evidence type="ECO:0000256" key="3">
    <source>
        <dbReference type="ARBA" id="ARBA00022777"/>
    </source>
</evidence>
<evidence type="ECO:0000313" key="7">
    <source>
        <dbReference type="EMBL" id="GAA1669419.1"/>
    </source>
</evidence>
<keyword evidence="4" id="KW-0067">ATP-binding</keyword>
<name>A0ABP4SC81_9ACTN</name>
<keyword evidence="3" id="KW-0418">Kinase</keyword>
<dbReference type="Pfam" id="PF18085">
    <property type="entry name" value="Mak_N_cap"/>
    <property type="match status" value="1"/>
</dbReference>
<keyword evidence="2" id="KW-0547">Nucleotide-binding</keyword>
<comment type="caution">
    <text evidence="7">The sequence shown here is derived from an EMBL/GenBank/DDBJ whole genome shotgun (WGS) entry which is preliminary data.</text>
</comment>